<evidence type="ECO:0000313" key="2">
    <source>
        <dbReference type="Proteomes" id="UP000278081"/>
    </source>
</evidence>
<dbReference type="InterPro" id="IPR012657">
    <property type="entry name" value="23S_rRNA-intervening_sequence"/>
</dbReference>
<name>A0A432P136_9HYPH</name>
<organism evidence="1 2">
    <name type="scientific">Rhizobium chutanense</name>
    <dbReference type="NCBI Taxonomy" id="2035448"/>
    <lineage>
        <taxon>Bacteria</taxon>
        <taxon>Pseudomonadati</taxon>
        <taxon>Pseudomonadota</taxon>
        <taxon>Alphaproteobacteria</taxon>
        <taxon>Hyphomicrobiales</taxon>
        <taxon>Rhizobiaceae</taxon>
        <taxon>Rhizobium/Agrobacterium group</taxon>
        <taxon>Rhizobium</taxon>
    </lineage>
</organism>
<dbReference type="Proteomes" id="UP000278081">
    <property type="component" value="Unassembled WGS sequence"/>
</dbReference>
<dbReference type="Gene3D" id="1.20.1440.60">
    <property type="entry name" value="23S rRNA-intervening sequence"/>
    <property type="match status" value="1"/>
</dbReference>
<dbReference type="AlphaFoldDB" id="A0A432P136"/>
<dbReference type="PANTHER" id="PTHR38471:SF2">
    <property type="entry name" value="FOUR HELIX BUNDLE PROTEIN"/>
    <property type="match status" value="1"/>
</dbReference>
<dbReference type="Pfam" id="PF05635">
    <property type="entry name" value="23S_rRNA_IVP"/>
    <property type="match status" value="1"/>
</dbReference>
<dbReference type="NCBIfam" id="TIGR02436">
    <property type="entry name" value="four helix bundle protein"/>
    <property type="match status" value="1"/>
</dbReference>
<dbReference type="PANTHER" id="PTHR38471">
    <property type="entry name" value="FOUR HELIX BUNDLE PROTEIN"/>
    <property type="match status" value="1"/>
</dbReference>
<reference evidence="1 2" key="1">
    <citation type="submission" date="2018-11" db="EMBL/GenBank/DDBJ databases">
        <title>Rhizobium chutanense sp. nov., isolated from root nodules of Phaseolus vulgaris in China.</title>
        <authorList>
            <person name="Huo Y."/>
        </authorList>
    </citation>
    <scope>NUCLEOTIDE SEQUENCE [LARGE SCALE GENOMIC DNA]</scope>
    <source>
        <strain evidence="1 2">C16</strain>
    </source>
</reference>
<dbReference type="SUPFAM" id="SSF158446">
    <property type="entry name" value="IVS-encoded protein-like"/>
    <property type="match status" value="1"/>
</dbReference>
<accession>A0A432P136</accession>
<protein>
    <submittedName>
        <fullName evidence="1">Four helix bundle protein</fullName>
    </submittedName>
</protein>
<comment type="caution">
    <text evidence="1">The sequence shown here is derived from an EMBL/GenBank/DDBJ whole genome shotgun (WGS) entry which is preliminary data.</text>
</comment>
<dbReference type="EMBL" id="RJTJ01000012">
    <property type="protein sequence ID" value="RUM05516.1"/>
    <property type="molecule type" value="Genomic_DNA"/>
</dbReference>
<dbReference type="CDD" id="cd16377">
    <property type="entry name" value="23S_rRNA_IVP_like"/>
    <property type="match status" value="1"/>
</dbReference>
<sequence>MVGRGRQTINSYKDLKVWQMAIDLAVDCYQLTRKFPKEEVYGLTAQIRRAATSIAANIAEGHGREVTGSFIQFLRISQGSLKELETHMLISHRIGLIDEGEFRQMTGKCDEIGRMIRALIRSLQEK</sequence>
<dbReference type="InterPro" id="IPR036583">
    <property type="entry name" value="23S_rRNA_IVS_sf"/>
</dbReference>
<proteinExistence type="predicted"/>
<evidence type="ECO:0000313" key="1">
    <source>
        <dbReference type="EMBL" id="RUM05516.1"/>
    </source>
</evidence>
<dbReference type="OrthoDB" id="160990at2"/>
<gene>
    <name evidence="1" type="ORF">EFR84_15400</name>
</gene>
<dbReference type="NCBIfam" id="NF008911">
    <property type="entry name" value="PRK12275.1-2"/>
    <property type="match status" value="1"/>
</dbReference>